<dbReference type="EMBL" id="LXSG01000032">
    <property type="protein sequence ID" value="OAM18801.1"/>
    <property type="molecule type" value="Genomic_DNA"/>
</dbReference>
<accession>A0A1A9RL72</accession>
<evidence type="ECO:0008006" key="9">
    <source>
        <dbReference type="Google" id="ProtNLM"/>
    </source>
</evidence>
<evidence type="ECO:0000313" key="5">
    <source>
        <dbReference type="Proteomes" id="UP000077589"/>
    </source>
</evidence>
<dbReference type="InterPro" id="IPR011051">
    <property type="entry name" value="RmlC_Cupin_sf"/>
</dbReference>
<evidence type="ECO:0000313" key="1">
    <source>
        <dbReference type="EMBL" id="OAM18204.1"/>
    </source>
</evidence>
<dbReference type="AlphaFoldDB" id="A0A1A9RL72"/>
<evidence type="ECO:0000313" key="4">
    <source>
        <dbReference type="EMBL" id="SNW09530.1"/>
    </source>
</evidence>
<dbReference type="GeneID" id="60770384"/>
<sequence>MRGYQLDPHQPVGGVIAEDADQQIVQLNLQKGNEVPPYSAEAIITITVLSGSVCLKTEQGQIDLQPMTLARLEPQETHALVALEDNTSVLVVKQLCYHALLNQKLRFGRCCV</sequence>
<dbReference type="Proteomes" id="UP000215465">
    <property type="component" value="Chromosome 1"/>
</dbReference>
<name>A0A1A9RL72_EIKCO</name>
<proteinExistence type="predicted"/>
<reference evidence="4 8" key="3">
    <citation type="submission" date="2017-06" db="EMBL/GenBank/DDBJ databases">
        <authorList>
            <consortium name="Pathogen Informatics"/>
        </authorList>
    </citation>
    <scope>NUCLEOTIDE SEQUENCE [LARGE SCALE GENOMIC DNA]</scope>
    <source>
        <strain evidence="4 8">NCTC10596</strain>
    </source>
</reference>
<dbReference type="EMBL" id="LXSF01000001">
    <property type="protein sequence ID" value="OAM18204.1"/>
    <property type="molecule type" value="Genomic_DNA"/>
</dbReference>
<evidence type="ECO:0000313" key="2">
    <source>
        <dbReference type="EMBL" id="OAM18801.1"/>
    </source>
</evidence>
<protein>
    <recommendedName>
        <fullName evidence="9">AraC-type arabinose-binding/dimerisation domain-containing protein</fullName>
    </recommendedName>
</protein>
<dbReference type="OrthoDB" id="7067564at2"/>
<dbReference type="InterPro" id="IPR014710">
    <property type="entry name" value="RmlC-like_jellyroll"/>
</dbReference>
<dbReference type="KEGG" id="ecor:SAMEA4412678_1483"/>
<dbReference type="Proteomes" id="UP000077589">
    <property type="component" value="Unassembled WGS sequence"/>
</dbReference>
<dbReference type="RefSeq" id="WP_003824229.1">
    <property type="nucleotide sequence ID" value="NZ_CP082861.1"/>
</dbReference>
<dbReference type="EMBL" id="LXSH01000033">
    <property type="protein sequence ID" value="OAM19672.1"/>
    <property type="molecule type" value="Genomic_DNA"/>
</dbReference>
<dbReference type="SUPFAM" id="SSF51182">
    <property type="entry name" value="RmlC-like cupins"/>
    <property type="match status" value="1"/>
</dbReference>
<organism evidence="2 5">
    <name type="scientific">Eikenella corrodens</name>
    <dbReference type="NCBI Taxonomy" id="539"/>
    <lineage>
        <taxon>Bacteria</taxon>
        <taxon>Pseudomonadati</taxon>
        <taxon>Pseudomonadota</taxon>
        <taxon>Betaproteobacteria</taxon>
        <taxon>Neisseriales</taxon>
        <taxon>Neisseriaceae</taxon>
        <taxon>Eikenella</taxon>
    </lineage>
</organism>
<evidence type="ECO:0000313" key="6">
    <source>
        <dbReference type="Proteomes" id="UP000078003"/>
    </source>
</evidence>
<evidence type="ECO:0000313" key="8">
    <source>
        <dbReference type="Proteomes" id="UP000215465"/>
    </source>
</evidence>
<evidence type="ECO:0000313" key="3">
    <source>
        <dbReference type="EMBL" id="OAM19672.1"/>
    </source>
</evidence>
<reference evidence="2" key="2">
    <citation type="submission" date="2016-05" db="EMBL/GenBank/DDBJ databases">
        <authorList>
            <person name="Lavstsen T."/>
            <person name="Jespersen J.S."/>
        </authorList>
    </citation>
    <scope>NUCLEOTIDE SEQUENCE</scope>
    <source>
        <strain evidence="1">NML01-0328</strain>
        <strain evidence="2">NML04-0072</strain>
        <strain evidence="3">NML120819</strain>
    </source>
</reference>
<dbReference type="Gene3D" id="2.60.120.10">
    <property type="entry name" value="Jelly Rolls"/>
    <property type="match status" value="1"/>
</dbReference>
<gene>
    <name evidence="1" type="ORF">A7P85_00525</name>
    <name evidence="3" type="ORF">A7P89_11290</name>
    <name evidence="2" type="ORF">A7P90_05890</name>
    <name evidence="4" type="ORF">SAMEA4412678_01483</name>
</gene>
<dbReference type="EMBL" id="LT906482">
    <property type="protein sequence ID" value="SNW09530.1"/>
    <property type="molecule type" value="Genomic_DNA"/>
</dbReference>
<evidence type="ECO:0000313" key="7">
    <source>
        <dbReference type="Proteomes" id="UP000078103"/>
    </source>
</evidence>
<reference evidence="5 6" key="1">
    <citation type="submission" date="2016-05" db="EMBL/GenBank/DDBJ databases">
        <title>Draft genome of Corynebacterium afermentans subsp. afermentans LCDC 88199T.</title>
        <authorList>
            <person name="Bernier A.-M."/>
            <person name="Bernard K."/>
        </authorList>
    </citation>
    <scope>NUCLEOTIDE SEQUENCE [LARGE SCALE GENOMIC DNA]</scope>
    <source>
        <strain evidence="6">NML01-0328</strain>
        <strain evidence="5">NML04-0072</strain>
        <strain evidence="7">NML120819</strain>
    </source>
</reference>
<dbReference type="Proteomes" id="UP000078003">
    <property type="component" value="Unassembled WGS sequence"/>
</dbReference>
<dbReference type="Proteomes" id="UP000078103">
    <property type="component" value="Unassembled WGS sequence"/>
</dbReference>